<dbReference type="AlphaFoldDB" id="A0ABC9FTW7"/>
<keyword evidence="3" id="KW-1185">Reference proteome</keyword>
<gene>
    <name evidence="2" type="ORF">URODEC1_LOCUS109167</name>
</gene>
<organism evidence="2 3">
    <name type="scientific">Urochloa decumbens</name>
    <dbReference type="NCBI Taxonomy" id="240449"/>
    <lineage>
        <taxon>Eukaryota</taxon>
        <taxon>Viridiplantae</taxon>
        <taxon>Streptophyta</taxon>
        <taxon>Embryophyta</taxon>
        <taxon>Tracheophyta</taxon>
        <taxon>Spermatophyta</taxon>
        <taxon>Magnoliopsida</taxon>
        <taxon>Liliopsida</taxon>
        <taxon>Poales</taxon>
        <taxon>Poaceae</taxon>
        <taxon>PACMAD clade</taxon>
        <taxon>Panicoideae</taxon>
        <taxon>Panicodae</taxon>
        <taxon>Paniceae</taxon>
        <taxon>Melinidinae</taxon>
        <taxon>Urochloa</taxon>
    </lineage>
</organism>
<proteinExistence type="predicted"/>
<sequence length="259" mass="28379">MLNVLKHVIVHAKPADSLLASHFHDDLAGGVPFDALRPRLPRPAQREPGVDHRLELPLPRHLRQPLHLLLLGDQHQRHQPLLGERHLLQERPGGGGDPRRDVDDGGLLRQHRRERRPRRARRAVDHRVVPGAGGAPHRGALGGLVVEHLVGAQASDEAQVARAAGGRHVEPRQLRQLHGVVAHAAGGRRDQHVLGAAGGVAGAAVEAADPGRLQLLQRGGRRRRQGCAFGGGHLRRPCHRERSRRHRVLREPAASLPLR</sequence>
<dbReference type="Proteomes" id="UP001497457">
    <property type="component" value="Chromosome 7b"/>
</dbReference>
<reference evidence="2" key="1">
    <citation type="submission" date="2024-10" db="EMBL/GenBank/DDBJ databases">
        <authorList>
            <person name="Ryan C."/>
        </authorList>
    </citation>
    <scope>NUCLEOTIDE SEQUENCE [LARGE SCALE GENOMIC DNA]</scope>
</reference>
<feature type="region of interest" description="Disordered" evidence="1">
    <location>
        <begin position="227"/>
        <end position="259"/>
    </location>
</feature>
<protein>
    <submittedName>
        <fullName evidence="2">Uncharacterized protein</fullName>
    </submittedName>
</protein>
<accession>A0ABC9FTW7</accession>
<evidence type="ECO:0000313" key="2">
    <source>
        <dbReference type="EMBL" id="CAL5082232.1"/>
    </source>
</evidence>
<name>A0ABC9FTW7_9POAL</name>
<feature type="region of interest" description="Disordered" evidence="1">
    <location>
        <begin position="88"/>
        <end position="123"/>
    </location>
</feature>
<feature type="compositionally biased region" description="Basic residues" evidence="1">
    <location>
        <begin position="233"/>
        <end position="248"/>
    </location>
</feature>
<evidence type="ECO:0000313" key="3">
    <source>
        <dbReference type="Proteomes" id="UP001497457"/>
    </source>
</evidence>
<feature type="compositionally biased region" description="Basic residues" evidence="1">
    <location>
        <begin position="109"/>
        <end position="121"/>
    </location>
</feature>
<evidence type="ECO:0000256" key="1">
    <source>
        <dbReference type="SAM" id="MobiDB-lite"/>
    </source>
</evidence>
<dbReference type="EMBL" id="OZ075117">
    <property type="protein sequence ID" value="CAL5082232.1"/>
    <property type="molecule type" value="Genomic_DNA"/>
</dbReference>